<keyword evidence="1" id="KW-0472">Membrane</keyword>
<dbReference type="Pfam" id="PF14126">
    <property type="entry name" value="DUF4293"/>
    <property type="match status" value="1"/>
</dbReference>
<name>A0A3B7N110_9BACT</name>
<dbReference type="OrthoDB" id="594989at2"/>
<keyword evidence="1" id="KW-1133">Transmembrane helix</keyword>
<keyword evidence="1" id="KW-0812">Transmembrane</keyword>
<proteinExistence type="predicted"/>
<dbReference type="EMBL" id="CP032157">
    <property type="protein sequence ID" value="AXY77725.1"/>
    <property type="molecule type" value="Genomic_DNA"/>
</dbReference>
<accession>A0A3B7N110</accession>
<evidence type="ECO:0000256" key="1">
    <source>
        <dbReference type="SAM" id="Phobius"/>
    </source>
</evidence>
<gene>
    <name evidence="2" type="ORF">D3H65_28725</name>
</gene>
<protein>
    <submittedName>
        <fullName evidence="2">DUF4293 family protein</fullName>
    </submittedName>
</protein>
<dbReference type="InterPro" id="IPR025635">
    <property type="entry name" value="DUF4293"/>
</dbReference>
<reference evidence="2 3" key="1">
    <citation type="submission" date="2018-09" db="EMBL/GenBank/DDBJ databases">
        <title>Genome sequencing of strain 6GH32-13.</title>
        <authorList>
            <person name="Weon H.-Y."/>
            <person name="Heo J."/>
            <person name="Kwon S.-W."/>
        </authorList>
    </citation>
    <scope>NUCLEOTIDE SEQUENCE [LARGE SCALE GENOMIC DNA]</scope>
    <source>
        <strain evidence="2 3">5GH32-13</strain>
    </source>
</reference>
<organism evidence="2 3">
    <name type="scientific">Paraflavitalea soli</name>
    <dbReference type="NCBI Taxonomy" id="2315862"/>
    <lineage>
        <taxon>Bacteria</taxon>
        <taxon>Pseudomonadati</taxon>
        <taxon>Bacteroidota</taxon>
        <taxon>Chitinophagia</taxon>
        <taxon>Chitinophagales</taxon>
        <taxon>Chitinophagaceae</taxon>
        <taxon>Paraflavitalea</taxon>
    </lineage>
</organism>
<dbReference type="Proteomes" id="UP000263900">
    <property type="component" value="Chromosome"/>
</dbReference>
<evidence type="ECO:0000313" key="2">
    <source>
        <dbReference type="EMBL" id="AXY77725.1"/>
    </source>
</evidence>
<feature type="transmembrane region" description="Helical" evidence="1">
    <location>
        <begin position="77"/>
        <end position="96"/>
    </location>
</feature>
<feature type="transmembrane region" description="Helical" evidence="1">
    <location>
        <begin position="108"/>
        <end position="128"/>
    </location>
</feature>
<keyword evidence="3" id="KW-1185">Reference proteome</keyword>
<dbReference type="AlphaFoldDB" id="A0A3B7N110"/>
<evidence type="ECO:0000313" key="3">
    <source>
        <dbReference type="Proteomes" id="UP000263900"/>
    </source>
</evidence>
<dbReference type="KEGG" id="pseg:D3H65_28725"/>
<feature type="transmembrane region" description="Helical" evidence="1">
    <location>
        <begin position="48"/>
        <end position="68"/>
    </location>
</feature>
<dbReference type="RefSeq" id="WP_119053598.1">
    <property type="nucleotide sequence ID" value="NZ_CP032157.1"/>
</dbReference>
<sequence length="141" mass="15615">MIQRIQSVWLLLAAAATFLSLKFSFYTGNIIKDGQPKAISSVVGTSGILLTISVVATGLLALVAIFLYKDRKFQMRLSLLGLFLSCLSLVLFYLQVKKFVPGEGNYDLTAIVAIVAPILFILALRGMYRDQKLVKSLDRLR</sequence>